<sequence>MSHNPRSTASIAGHPIHPMLIPFPIAFFVGTFVCDLIFWRTADPGWVTGSLWLLGAGLIMAALAALAGLTDVLGDVQVRNLTTAWLHAGGNVLVVLIELYNWYSRYAGGAAAVMPTGIVLSLIVVLILLFTGWKGWELVYRHRVGVSDGSDELT</sequence>
<keyword evidence="1" id="KW-0472">Membrane</keyword>
<feature type="transmembrane region" description="Helical" evidence="1">
    <location>
        <begin position="85"/>
        <end position="103"/>
    </location>
</feature>
<reference evidence="3 4" key="1">
    <citation type="journal article" date="2022" name="Microbiol. Resour. Announc.">
        <title>Complete Genome Sequence of Mesorhizobium ciceri Strain R30, a Rhizobium Used as a Commercial Inoculant for Chickpea in Argentina.</title>
        <authorList>
            <person name="Foresto E."/>
            <person name="Revale S."/>
            <person name="Primo E."/>
            <person name="Nievas F."/>
            <person name="Carezzano E."/>
            <person name="Puente M."/>
            <person name="Alzari P."/>
            <person name="Mart M."/>
            <person name="Ben-Assaya M."/>
            <person name="Mornico D."/>
            <person name="Santoro M."/>
            <person name="Mart F."/>
            <person name="Giordano W."/>
            <person name="Bogino P."/>
        </authorList>
    </citation>
    <scope>NUCLEOTIDE SEQUENCE [LARGE SCALE GENOMIC DNA]</scope>
    <source>
        <strain evidence="3 4">R30</strain>
    </source>
</reference>
<dbReference type="RefSeq" id="WP_013529160.1">
    <property type="nucleotide sequence ID" value="NZ_CP015062.1"/>
</dbReference>
<keyword evidence="1" id="KW-1133">Transmembrane helix</keyword>
<dbReference type="KEGG" id="mcic:A4R28_20145"/>
<keyword evidence="4" id="KW-1185">Reference proteome</keyword>
<protein>
    <submittedName>
        <fullName evidence="3">DUF2231 domain-containing protein</fullName>
    </submittedName>
</protein>
<feature type="transmembrane region" description="Helical" evidence="1">
    <location>
        <begin position="51"/>
        <end position="73"/>
    </location>
</feature>
<keyword evidence="1" id="KW-0812">Transmembrane</keyword>
<dbReference type="Pfam" id="PF09990">
    <property type="entry name" value="DUF2231"/>
    <property type="match status" value="1"/>
</dbReference>
<feature type="domain" description="DUF2231" evidence="2">
    <location>
        <begin position="13"/>
        <end position="147"/>
    </location>
</feature>
<dbReference type="InterPro" id="IPR019251">
    <property type="entry name" value="DUF2231_TM"/>
</dbReference>
<evidence type="ECO:0000259" key="2">
    <source>
        <dbReference type="Pfam" id="PF09990"/>
    </source>
</evidence>
<gene>
    <name evidence="3" type="ORF">LRP29_08325</name>
</gene>
<feature type="transmembrane region" description="Helical" evidence="1">
    <location>
        <begin position="20"/>
        <end position="39"/>
    </location>
</feature>
<dbReference type="EMBL" id="CP088147">
    <property type="protein sequence ID" value="UTU54794.1"/>
    <property type="molecule type" value="Genomic_DNA"/>
</dbReference>
<dbReference type="PIRSF" id="PIRSF029509">
    <property type="entry name" value="UCP029509"/>
    <property type="match status" value="1"/>
</dbReference>
<evidence type="ECO:0000313" key="3">
    <source>
        <dbReference type="EMBL" id="UTU54794.1"/>
    </source>
</evidence>
<accession>A0AB38TJA9</accession>
<dbReference type="GeneID" id="91563776"/>
<proteinExistence type="predicted"/>
<evidence type="ECO:0000256" key="1">
    <source>
        <dbReference type="SAM" id="Phobius"/>
    </source>
</evidence>
<evidence type="ECO:0000313" key="4">
    <source>
        <dbReference type="Proteomes" id="UP001060070"/>
    </source>
</evidence>
<feature type="transmembrane region" description="Helical" evidence="1">
    <location>
        <begin position="109"/>
        <end position="133"/>
    </location>
</feature>
<dbReference type="Proteomes" id="UP001060070">
    <property type="component" value="Chromosome"/>
</dbReference>
<name>A0AB38TJA9_9HYPH</name>
<dbReference type="InterPro" id="IPR016923">
    <property type="entry name" value="UCP029509"/>
</dbReference>
<dbReference type="AlphaFoldDB" id="A0AB38TJA9"/>
<organism evidence="3 4">
    <name type="scientific">Mesorhizobium ciceri</name>
    <dbReference type="NCBI Taxonomy" id="39645"/>
    <lineage>
        <taxon>Bacteria</taxon>
        <taxon>Pseudomonadati</taxon>
        <taxon>Pseudomonadota</taxon>
        <taxon>Alphaproteobacteria</taxon>
        <taxon>Hyphomicrobiales</taxon>
        <taxon>Phyllobacteriaceae</taxon>
        <taxon>Mesorhizobium</taxon>
    </lineage>
</organism>